<gene>
    <name evidence="3" type="ORF">BLNAU_8240</name>
</gene>
<feature type="region of interest" description="Disordered" evidence="2">
    <location>
        <begin position="218"/>
        <end position="257"/>
    </location>
</feature>
<organism evidence="3 4">
    <name type="scientific">Blattamonas nauphoetae</name>
    <dbReference type="NCBI Taxonomy" id="2049346"/>
    <lineage>
        <taxon>Eukaryota</taxon>
        <taxon>Metamonada</taxon>
        <taxon>Preaxostyla</taxon>
        <taxon>Oxymonadida</taxon>
        <taxon>Blattamonas</taxon>
    </lineage>
</organism>
<accession>A0ABQ9XZ79</accession>
<keyword evidence="1" id="KW-0175">Coiled coil</keyword>
<dbReference type="Proteomes" id="UP001281761">
    <property type="component" value="Unassembled WGS sequence"/>
</dbReference>
<proteinExistence type="predicted"/>
<feature type="region of interest" description="Disordered" evidence="2">
    <location>
        <begin position="1"/>
        <end position="43"/>
    </location>
</feature>
<feature type="compositionally biased region" description="Basic and acidic residues" evidence="2">
    <location>
        <begin position="313"/>
        <end position="323"/>
    </location>
</feature>
<reference evidence="3 4" key="1">
    <citation type="journal article" date="2022" name="bioRxiv">
        <title>Genomics of Preaxostyla Flagellates Illuminates Evolutionary Transitions and the Path Towards Mitochondrial Loss.</title>
        <authorList>
            <person name="Novak L.V.F."/>
            <person name="Treitli S.C."/>
            <person name="Pyrih J."/>
            <person name="Halakuc P."/>
            <person name="Pipaliya S.V."/>
            <person name="Vacek V."/>
            <person name="Brzon O."/>
            <person name="Soukal P."/>
            <person name="Eme L."/>
            <person name="Dacks J.B."/>
            <person name="Karnkowska A."/>
            <person name="Elias M."/>
            <person name="Hampl V."/>
        </authorList>
    </citation>
    <scope>NUCLEOTIDE SEQUENCE [LARGE SCALE GENOMIC DNA]</scope>
    <source>
        <strain evidence="3">NAU3</strain>
        <tissue evidence="3">Gut</tissue>
    </source>
</reference>
<feature type="compositionally biased region" description="Polar residues" evidence="2">
    <location>
        <begin position="19"/>
        <end position="29"/>
    </location>
</feature>
<sequence length="615" mass="68824">MINEPQQFSWGSRFHPPMLTTQEQSSSVGQPHDERNHEDSKMNENIRSHLTRLETENDENKVRLCKELVIACLEDSTTSKDFSKKLVEEGILGTVALELRKTTAESVHIGLQVLCNTVLAVVSNRGHSMLERQFPQLLNLSQNENNSIAESAIEAVGLISQRLCTNDTIDEFLSSGILEWMVATLRTHKSTKVRKAIVSALGEVGFGLKMAVVRFQQDPLTEPETPTTPTHELNYKHPESLQTTPTTQNQPSVKGKRGLLDGYVSMDELCLLESVDWTEQPGDGSDFPSRCQRAVWMARAALTEVVQRDAPTKHLKDELKSTENDTLSETTAEDEHSDVHMTREMDMGVISTAGCICGLVFKEVFQIDKMMSETGLPVRGSDVDEMREEMNKMKETTRRKEEEMERMIETIRKNPSSLLGSIQILRTVFCDDSTWTQTGNKFTKSKPGSDWASVTFDHLLVSNSFHHSTDIEFQCVHLSLIPFSTVIGLFDPTNGSIPAGLPLSNTPTSLYFSVYYKNLGIFRKGSKQSEKHGKDLVAFTTGDEVMIEVDLVQHTCHLFVNDKQVKVFGKGIHSSLKLAVSLSAENDGFEVRSFEQVQQSKAEPLSGDVEVDFRS</sequence>
<feature type="coiled-coil region" evidence="1">
    <location>
        <begin position="383"/>
        <end position="414"/>
    </location>
</feature>
<dbReference type="InterPro" id="IPR011989">
    <property type="entry name" value="ARM-like"/>
</dbReference>
<comment type="caution">
    <text evidence="3">The sequence shown here is derived from an EMBL/GenBank/DDBJ whole genome shotgun (WGS) entry which is preliminary data.</text>
</comment>
<evidence type="ECO:0000313" key="4">
    <source>
        <dbReference type="Proteomes" id="UP001281761"/>
    </source>
</evidence>
<feature type="compositionally biased region" description="Polar residues" evidence="2">
    <location>
        <begin position="1"/>
        <end position="10"/>
    </location>
</feature>
<feature type="compositionally biased region" description="Polar residues" evidence="2">
    <location>
        <begin position="240"/>
        <end position="252"/>
    </location>
</feature>
<name>A0ABQ9XZ79_9EUKA</name>
<dbReference type="SUPFAM" id="SSF48371">
    <property type="entry name" value="ARM repeat"/>
    <property type="match status" value="1"/>
</dbReference>
<dbReference type="EMBL" id="JARBJD010000052">
    <property type="protein sequence ID" value="KAK2956787.1"/>
    <property type="molecule type" value="Genomic_DNA"/>
</dbReference>
<evidence type="ECO:0000313" key="3">
    <source>
        <dbReference type="EMBL" id="KAK2956787.1"/>
    </source>
</evidence>
<feature type="compositionally biased region" description="Basic and acidic residues" evidence="2">
    <location>
        <begin position="31"/>
        <end position="43"/>
    </location>
</feature>
<dbReference type="Gene3D" id="1.25.10.10">
    <property type="entry name" value="Leucine-rich Repeat Variant"/>
    <property type="match status" value="1"/>
</dbReference>
<protein>
    <submittedName>
        <fullName evidence="3">Uncharacterized protein</fullName>
    </submittedName>
</protein>
<feature type="compositionally biased region" description="Low complexity" evidence="2">
    <location>
        <begin position="222"/>
        <end position="232"/>
    </location>
</feature>
<feature type="region of interest" description="Disordered" evidence="2">
    <location>
        <begin position="313"/>
        <end position="336"/>
    </location>
</feature>
<evidence type="ECO:0000256" key="1">
    <source>
        <dbReference type="SAM" id="Coils"/>
    </source>
</evidence>
<keyword evidence="4" id="KW-1185">Reference proteome</keyword>
<evidence type="ECO:0000256" key="2">
    <source>
        <dbReference type="SAM" id="MobiDB-lite"/>
    </source>
</evidence>
<dbReference type="InterPro" id="IPR016024">
    <property type="entry name" value="ARM-type_fold"/>
</dbReference>